<dbReference type="RefSeq" id="WP_142943718.1">
    <property type="nucleotide sequence ID" value="NZ_VIKR01000005.1"/>
</dbReference>
<keyword evidence="2 3" id="KW-0413">Isomerase</keyword>
<comment type="caution">
    <text evidence="3">The sequence shown here is derived from an EMBL/GenBank/DDBJ whole genome shotgun (WGS) entry which is preliminary data.</text>
</comment>
<dbReference type="InterPro" id="IPR033134">
    <property type="entry name" value="Asp/Glu_racemase_AS_2"/>
</dbReference>
<evidence type="ECO:0000256" key="2">
    <source>
        <dbReference type="ARBA" id="ARBA00023235"/>
    </source>
</evidence>
<dbReference type="PANTHER" id="PTHR21198:SF7">
    <property type="entry name" value="ASPARTATE-GLUTAMATE RACEMASE FAMILY"/>
    <property type="match status" value="1"/>
</dbReference>
<evidence type="ECO:0000256" key="1">
    <source>
        <dbReference type="ARBA" id="ARBA00007847"/>
    </source>
</evidence>
<comment type="similarity">
    <text evidence="1">Belongs to the aspartate/glutamate racemases family.</text>
</comment>
<dbReference type="InterPro" id="IPR001920">
    <property type="entry name" value="Asp/Glu_race"/>
</dbReference>
<reference evidence="3 4" key="1">
    <citation type="submission" date="2019-06" db="EMBL/GenBank/DDBJ databases">
        <title>Draft genome of Aliikangiella marina GYP-15.</title>
        <authorList>
            <person name="Wang G."/>
        </authorList>
    </citation>
    <scope>NUCLEOTIDE SEQUENCE [LARGE SCALE GENOMIC DNA]</scope>
    <source>
        <strain evidence="3 4">GYP-15</strain>
    </source>
</reference>
<sequence>MSEKPIKSIGIVACSSEGAALCYRTICNYSAEIFGEHAHPEIAIHSHSLAKYVEYLTVGDLDKVAELMVSSAKKLKASGADFVICPDNTIHQAFDTVVESSPLEWLHIAEVVTQFAHAKGFKKLGILGTRWLVESQVYPEKLEANNIAWMRPSVADRNEIDKIIMHELVHGIFKQDSINYFVKVIERLQSQGCDSVILGCTEIPLIISDTNSPLPTLDSTRLLAKAAVDFASSQ</sequence>
<dbReference type="GO" id="GO:0047661">
    <property type="term" value="F:amino-acid racemase activity"/>
    <property type="evidence" value="ECO:0007669"/>
    <property type="project" value="InterPro"/>
</dbReference>
<dbReference type="SUPFAM" id="SSF53681">
    <property type="entry name" value="Aspartate/glutamate racemase"/>
    <property type="match status" value="2"/>
</dbReference>
<dbReference type="Gene3D" id="3.40.50.1860">
    <property type="match status" value="2"/>
</dbReference>
<dbReference type="InterPro" id="IPR004380">
    <property type="entry name" value="Asp_race"/>
</dbReference>
<dbReference type="AlphaFoldDB" id="A0A545T5E5"/>
<dbReference type="PANTHER" id="PTHR21198">
    <property type="entry name" value="GLUTAMATE RACEMASE"/>
    <property type="match status" value="1"/>
</dbReference>
<dbReference type="EC" id="5.1.1.-" evidence="3"/>
<dbReference type="InterPro" id="IPR015942">
    <property type="entry name" value="Asp/Glu/hydantoin_racemase"/>
</dbReference>
<gene>
    <name evidence="3" type="ORF">FLL45_19450</name>
</gene>
<proteinExistence type="inferred from homology"/>
<accession>A0A545T5E5</accession>
<evidence type="ECO:0000313" key="4">
    <source>
        <dbReference type="Proteomes" id="UP000317839"/>
    </source>
</evidence>
<dbReference type="PROSITE" id="PS00924">
    <property type="entry name" value="ASP_GLU_RACEMASE_2"/>
    <property type="match status" value="1"/>
</dbReference>
<name>A0A545T5E5_9GAMM</name>
<organism evidence="3 4">
    <name type="scientific">Aliikangiella marina</name>
    <dbReference type="NCBI Taxonomy" id="1712262"/>
    <lineage>
        <taxon>Bacteria</taxon>
        <taxon>Pseudomonadati</taxon>
        <taxon>Pseudomonadota</taxon>
        <taxon>Gammaproteobacteria</taxon>
        <taxon>Oceanospirillales</taxon>
        <taxon>Pleioneaceae</taxon>
        <taxon>Aliikangiella</taxon>
    </lineage>
</organism>
<dbReference type="EMBL" id="VIKR01000005">
    <property type="protein sequence ID" value="TQV72388.1"/>
    <property type="molecule type" value="Genomic_DNA"/>
</dbReference>
<dbReference type="Pfam" id="PF01177">
    <property type="entry name" value="Asp_Glu_race"/>
    <property type="match status" value="1"/>
</dbReference>
<protein>
    <submittedName>
        <fullName evidence="3">Amino acid racemase</fullName>
        <ecNumber evidence="3">5.1.1.-</ecNumber>
    </submittedName>
</protein>
<keyword evidence="4" id="KW-1185">Reference proteome</keyword>
<dbReference type="NCBIfam" id="TIGR00035">
    <property type="entry name" value="asp_race"/>
    <property type="match status" value="1"/>
</dbReference>
<dbReference type="Proteomes" id="UP000317839">
    <property type="component" value="Unassembled WGS sequence"/>
</dbReference>
<dbReference type="OrthoDB" id="9803739at2"/>
<evidence type="ECO:0000313" key="3">
    <source>
        <dbReference type="EMBL" id="TQV72388.1"/>
    </source>
</evidence>